<dbReference type="STRING" id="1387353.BSF38_00756"/>
<gene>
    <name evidence="2" type="ORF">BSF38_00756</name>
</gene>
<reference evidence="3" key="1">
    <citation type="submission" date="2016-12" db="EMBL/GenBank/DDBJ databases">
        <title>Comparative genomics of four Isosphaeraceae planctomycetes: a common pool of plasmids and glycoside hydrolase genes.</title>
        <authorList>
            <person name="Ivanova A."/>
        </authorList>
    </citation>
    <scope>NUCLEOTIDE SEQUENCE [LARGE SCALE GENOMIC DNA]</scope>
    <source>
        <strain evidence="3">PX4</strain>
    </source>
</reference>
<protein>
    <recommendedName>
        <fullName evidence="1">DUF2134 domain-containing protein</fullName>
    </recommendedName>
</protein>
<dbReference type="Pfam" id="PF09977">
    <property type="entry name" value="Tad_C"/>
    <property type="match status" value="1"/>
</dbReference>
<evidence type="ECO:0000313" key="3">
    <source>
        <dbReference type="Proteomes" id="UP000186309"/>
    </source>
</evidence>
<organism evidence="2 3">
    <name type="scientific">Paludisphaera borealis</name>
    <dbReference type="NCBI Taxonomy" id="1387353"/>
    <lineage>
        <taxon>Bacteria</taxon>
        <taxon>Pseudomonadati</taxon>
        <taxon>Planctomycetota</taxon>
        <taxon>Planctomycetia</taxon>
        <taxon>Isosphaerales</taxon>
        <taxon>Isosphaeraceae</taxon>
        <taxon>Paludisphaera</taxon>
    </lineage>
</organism>
<dbReference type="AlphaFoldDB" id="A0A1U7CK76"/>
<proteinExistence type="predicted"/>
<keyword evidence="3" id="KW-1185">Reference proteome</keyword>
<evidence type="ECO:0000259" key="1">
    <source>
        <dbReference type="Pfam" id="PF09977"/>
    </source>
</evidence>
<dbReference type="OrthoDB" id="250187at2"/>
<dbReference type="Proteomes" id="UP000186309">
    <property type="component" value="Chromosome"/>
</dbReference>
<evidence type="ECO:0000313" key="2">
    <source>
        <dbReference type="EMBL" id="APW59335.1"/>
    </source>
</evidence>
<dbReference type="InterPro" id="IPR018705">
    <property type="entry name" value="DUF2134_membrane"/>
</dbReference>
<feature type="domain" description="DUF2134" evidence="1">
    <location>
        <begin position="56"/>
        <end position="154"/>
    </location>
</feature>
<dbReference type="EMBL" id="CP019082">
    <property type="protein sequence ID" value="APW59335.1"/>
    <property type="molecule type" value="Genomic_DNA"/>
</dbReference>
<sequence length="833" mass="89591">MIRLNQRRGPSGGVAPLVAVSMVALTGMAALAVDVGRIAVAKVECQSAADVAAMTGARTLDGVMPQNLASATTNAKNAAGYYKVMGDPIASTEVTVQHGSYRYDRSKQQFSPSYSVQSNESYNLTKVTINKSCPTTFAQVLGYSAFKVAATAVAAHRPRDVAIVLDYSGSMNNESDLWNCESYLDNGQGSTSNPNNTSNNQETVYPKFGHYSNDKNYSNYTNYANLLSPAADASNPLSNDPRIGKSNVSISALGIPAMVNDFWSNNRGASSTASAFTAASDAALDSTNRAGGDKYLFKSGSTTVYAATVQDYTGSTTKNTAFETSGYATLGYIQGPRYWGKTFFVWPPDPRAAYDWRQLYFGTKDNTVLWDASGNWRSPSGYYTINYKAILAWIKATPNPFPSQLRSGNILYYNLIPTDVPASAYTHTQLNSAITDSNQRFWKEYIDYVVGSWRDPFNGVQTPGNPSMSYGPDYTFGTVKISSPPTGSTPAYMNYADNPKRPRHRLWFGPMTMIQFMSDTGILPGTAHDISMYSMKAGLGQALEDIQNNHPNDLVSMILFSRPLFNGGASGTGAFNLAQYSLTNNIQPMINSLWVPPNSGTSDVRPWDANGSQTPRAFGDWCSNTTSVYGFMLAYNQFSCSNTLQALDLSTAAGVGGEGRVGAQRLIVYETDGMANQGVTPANGFSTSSNYSSYYQIQPGQTLNSVGYTDANLFQTVQNICNTSSGAAVSAPGVLPYSPNQGRPGFGTPGKPVTIHCLAFGGIFESPSSVQTSSVALLQQVSGIGGTVFPSSASDPANGFKWCIGTLQQRQSRLVNAFQNIMNLKPVPITLIQ</sequence>
<name>A0A1U7CK76_9BACT</name>
<dbReference type="RefSeq" id="WP_076343529.1">
    <property type="nucleotide sequence ID" value="NZ_CP019082.1"/>
</dbReference>
<dbReference type="KEGG" id="pbor:BSF38_00756"/>
<accession>A0A1U7CK76</accession>